<evidence type="ECO:0000256" key="2">
    <source>
        <dbReference type="ARBA" id="ARBA00023125"/>
    </source>
</evidence>
<dbReference type="InterPro" id="IPR036390">
    <property type="entry name" value="WH_DNA-bd_sf"/>
</dbReference>
<comment type="caution">
    <text evidence="5">The sequence shown here is derived from an EMBL/GenBank/DDBJ whole genome shotgun (WGS) entry which is preliminary data.</text>
</comment>
<dbReference type="SUPFAM" id="SSF46785">
    <property type="entry name" value="Winged helix' DNA-binding domain"/>
    <property type="match status" value="1"/>
</dbReference>
<dbReference type="AlphaFoldDB" id="A0A4Y7WLE0"/>
<sequence length="349" mass="40586">MDVIHSTVRKRKTYEVVIHRSILWECALGIAAVTNNRLLHTLDKPTSYWTKLRSSLSQELRDNLDLVQKNNSWKALLQLLHRKNYTDMKEFVGDLQTLSEVELKYTCLPFIGEEYQAVRKLASYGDKKACSQLREASAGNPFFPDYITFIVNGDALQLKQHLIVVLSQWYEQVMKEDEEEVEQILKTDYEAKVKMKEQLSPETFVQWATGGIQYKPEPHVFTVLLIPQTCYRPWNIEADLEGIKVFYYPVANASMLPADPYMLPDFLVQKYKALGDDARMKMVKILYDKDRSLQEITELLELGKSTVHHHLKMLRSAKLVTVKESKYTLEKEAFPLMEKDLEAFLQRPV</sequence>
<evidence type="ECO:0000259" key="4">
    <source>
        <dbReference type="PROSITE" id="PS50987"/>
    </source>
</evidence>
<evidence type="ECO:0000313" key="5">
    <source>
        <dbReference type="EMBL" id="TES49201.1"/>
    </source>
</evidence>
<dbReference type="PRINTS" id="PR00778">
    <property type="entry name" value="HTHARSR"/>
</dbReference>
<evidence type="ECO:0000313" key="6">
    <source>
        <dbReference type="Proteomes" id="UP000298210"/>
    </source>
</evidence>
<dbReference type="InterPro" id="IPR011991">
    <property type="entry name" value="ArsR-like_HTH"/>
</dbReference>
<reference evidence="5 6" key="1">
    <citation type="submission" date="2019-03" db="EMBL/GenBank/DDBJ databases">
        <authorList>
            <person name="Liu G."/>
        </authorList>
    </citation>
    <scope>NUCLEOTIDE SEQUENCE [LARGE SCALE GENOMIC DNA]</scope>
    <source>
        <strain evidence="5 6">DSM 19099</strain>
    </source>
</reference>
<dbReference type="EMBL" id="SNUX01000002">
    <property type="protein sequence ID" value="TES49201.1"/>
    <property type="molecule type" value="Genomic_DNA"/>
</dbReference>
<dbReference type="InterPro" id="IPR051081">
    <property type="entry name" value="HTH_MetalResp_TranReg"/>
</dbReference>
<dbReference type="RefSeq" id="WP_134258803.1">
    <property type="nucleotide sequence ID" value="NZ_LDIM01000006.1"/>
</dbReference>
<dbReference type="InterPro" id="IPR001845">
    <property type="entry name" value="HTH_ArsR_DNA-bd_dom"/>
</dbReference>
<evidence type="ECO:0000256" key="1">
    <source>
        <dbReference type="ARBA" id="ARBA00023015"/>
    </source>
</evidence>
<evidence type="ECO:0000256" key="3">
    <source>
        <dbReference type="ARBA" id="ARBA00023163"/>
    </source>
</evidence>
<organism evidence="5 6">
    <name type="scientific">Shouchella lehensis</name>
    <dbReference type="NCBI Taxonomy" id="300825"/>
    <lineage>
        <taxon>Bacteria</taxon>
        <taxon>Bacillati</taxon>
        <taxon>Bacillota</taxon>
        <taxon>Bacilli</taxon>
        <taxon>Bacillales</taxon>
        <taxon>Bacillaceae</taxon>
        <taxon>Shouchella</taxon>
    </lineage>
</organism>
<keyword evidence="2" id="KW-0238">DNA-binding</keyword>
<dbReference type="Pfam" id="PF01022">
    <property type="entry name" value="HTH_5"/>
    <property type="match status" value="1"/>
</dbReference>
<dbReference type="GO" id="GO:0003677">
    <property type="term" value="F:DNA binding"/>
    <property type="evidence" value="ECO:0007669"/>
    <property type="project" value="UniProtKB-KW"/>
</dbReference>
<feature type="domain" description="HTH arsR-type" evidence="4">
    <location>
        <begin position="259"/>
        <end position="349"/>
    </location>
</feature>
<dbReference type="CDD" id="cd00090">
    <property type="entry name" value="HTH_ARSR"/>
    <property type="match status" value="1"/>
</dbReference>
<name>A0A4Y7WLE0_9BACI</name>
<proteinExistence type="predicted"/>
<dbReference type="GO" id="GO:0003700">
    <property type="term" value="F:DNA-binding transcription factor activity"/>
    <property type="evidence" value="ECO:0007669"/>
    <property type="project" value="InterPro"/>
</dbReference>
<dbReference type="PANTHER" id="PTHR33154:SF18">
    <property type="entry name" value="ARSENICAL RESISTANCE OPERON REPRESSOR"/>
    <property type="match status" value="1"/>
</dbReference>
<dbReference type="PANTHER" id="PTHR33154">
    <property type="entry name" value="TRANSCRIPTIONAL REGULATOR, ARSR FAMILY"/>
    <property type="match status" value="1"/>
</dbReference>
<accession>A0A4Y7WLE0</accession>
<protein>
    <submittedName>
        <fullName evidence="5">ArsR family transcriptional regulator</fullName>
    </submittedName>
</protein>
<dbReference type="SMART" id="SM00418">
    <property type="entry name" value="HTH_ARSR"/>
    <property type="match status" value="1"/>
</dbReference>
<dbReference type="Gene3D" id="1.10.10.10">
    <property type="entry name" value="Winged helix-like DNA-binding domain superfamily/Winged helix DNA-binding domain"/>
    <property type="match status" value="1"/>
</dbReference>
<dbReference type="Proteomes" id="UP000298210">
    <property type="component" value="Unassembled WGS sequence"/>
</dbReference>
<dbReference type="PROSITE" id="PS50987">
    <property type="entry name" value="HTH_ARSR_2"/>
    <property type="match status" value="1"/>
</dbReference>
<keyword evidence="1" id="KW-0805">Transcription regulation</keyword>
<keyword evidence="3" id="KW-0804">Transcription</keyword>
<gene>
    <name evidence="5" type="ORF">E2L03_06930</name>
</gene>
<dbReference type="InterPro" id="IPR036388">
    <property type="entry name" value="WH-like_DNA-bd_sf"/>
</dbReference>